<dbReference type="InterPro" id="IPR051266">
    <property type="entry name" value="CLCR"/>
</dbReference>
<dbReference type="EMBL" id="JANPWB010000007">
    <property type="protein sequence ID" value="KAJ1171272.1"/>
    <property type="molecule type" value="Genomic_DNA"/>
</dbReference>
<dbReference type="GO" id="GO:0008237">
    <property type="term" value="F:metallopeptidase activity"/>
    <property type="evidence" value="ECO:0007669"/>
    <property type="project" value="UniProtKB-KW"/>
</dbReference>
<dbReference type="Pfam" id="PF08434">
    <property type="entry name" value="CLCA"/>
    <property type="match status" value="1"/>
</dbReference>
<dbReference type="InterPro" id="IPR002035">
    <property type="entry name" value="VWF_A"/>
</dbReference>
<dbReference type="SMART" id="SM00327">
    <property type="entry name" value="VWA"/>
    <property type="match status" value="1"/>
</dbReference>
<dbReference type="GO" id="GO:0046872">
    <property type="term" value="F:metal ion binding"/>
    <property type="evidence" value="ECO:0007669"/>
    <property type="project" value="UniProtKB-KW"/>
</dbReference>
<feature type="chain" id="PRO_5043865948" description="VWFA domain-containing protein" evidence="11">
    <location>
        <begin position="23"/>
        <end position="895"/>
    </location>
</feature>
<dbReference type="GO" id="GO:0006508">
    <property type="term" value="P:proteolysis"/>
    <property type="evidence" value="ECO:0007669"/>
    <property type="project" value="UniProtKB-KW"/>
</dbReference>
<dbReference type="PROSITE" id="PS50234">
    <property type="entry name" value="VWFA"/>
    <property type="match status" value="1"/>
</dbReference>
<evidence type="ECO:0000259" key="12">
    <source>
        <dbReference type="PROSITE" id="PS50234"/>
    </source>
</evidence>
<evidence type="ECO:0000256" key="7">
    <source>
        <dbReference type="ARBA" id="ARBA00022833"/>
    </source>
</evidence>
<evidence type="ECO:0000256" key="9">
    <source>
        <dbReference type="ARBA" id="ARBA00023180"/>
    </source>
</evidence>
<dbReference type="InterPro" id="IPR013783">
    <property type="entry name" value="Ig-like_fold"/>
</dbReference>
<evidence type="ECO:0000256" key="4">
    <source>
        <dbReference type="ARBA" id="ARBA00022723"/>
    </source>
</evidence>
<evidence type="ECO:0000256" key="8">
    <source>
        <dbReference type="ARBA" id="ARBA00023049"/>
    </source>
</evidence>
<dbReference type="PANTHER" id="PTHR10579:SF172">
    <property type="entry name" value="CALCIUM-ACTIVATED CHLORIDE CHANNEL REGULATOR 4 PRECURSOR-RELATED"/>
    <property type="match status" value="1"/>
</dbReference>
<accession>A0AAV7T5M1</accession>
<dbReference type="InterPro" id="IPR004727">
    <property type="entry name" value="CLCA_chordata"/>
</dbReference>
<keyword evidence="5 11" id="KW-0732">Signal</keyword>
<sequence>MSATRSLSLLFATQLFCMVACSMVQLKNNGYEDLIIAINPALPEDDNIAIKIKEMVTEASTYLFQATKRRVYFKSVKILIPLTWMQKPGYSRTKTESYDKADVIIADPFLKYGEDPYTLQYGGCGEPGKYIHFTPQFITNDNLLEMYGPRGRVFVHEWAHLRWGVFDEYNNDRPFYISGNKVEATRCSNDFRGVVECHGDSCSSKACTYDSSSGLYKEGCTFIPDANQNTRASIMYMQALPTIVEFCDSSTHNTEAPNLQNRMCNSNSTWDVIMSSEDFKNTPPMSSTTSPPATTFSFLQNMDRVVCLVFDTSGSMTSYDRINRQYQAAELFLLQIIETGSFVGIVTFESSAYIKSNLRQIVNDNARKTLVSYLPKTASGGTNICAGLRKGFEVNRQTPSKDTYGTEIVLLTDGEDGGVNQCFTDVRNSGAIVHIIALGPNAAVALEQIADMTGGLKFSASDKLDSNSLIDAFSGISSGSGNISQQSIQLESDGLSLVKNQCLNKTVAIDSTVGNDTFFVVTWQAVIPTIKVLSPNGLSYANNAFAVDSASRTARLQINGTAQAGNWMYSLCNTQNAAAQVVGMTVTSRAANNNIPPVTVKAHMNKGENTYPNPMVVYAEVSQGFLPVLGANVTATIDPQGGNTETLDLLDNGAGADIAKNDGIYSRYFTAIKGNGRYSLKVSVRGKDKITRLGRRVHRSPALYVPGYVEYGVVKMNPPRPTVPDEDIQANLESFSRTTSGGSFIVSGVPPAITDVFPPSKITDLEARIVEDKIDLSWTAPGGDLDQGQAALYDVRMSVNSRELRDNFEKATAVDVSTLIPQRAGSAEAFSFIPENLALVNGTIIYFAVRAIDGSALKADISNTAQAALGIRKNSVNWCHERILEDWLGASITQF</sequence>
<dbReference type="NCBIfam" id="NF041940">
    <property type="entry name" value="choice_anch_X"/>
    <property type="match status" value="1"/>
</dbReference>
<evidence type="ECO:0000313" key="13">
    <source>
        <dbReference type="EMBL" id="KAJ1171272.1"/>
    </source>
</evidence>
<evidence type="ECO:0000256" key="5">
    <source>
        <dbReference type="ARBA" id="ARBA00022729"/>
    </source>
</evidence>
<keyword evidence="3" id="KW-0645">Protease</keyword>
<gene>
    <name evidence="13" type="ORF">NDU88_003137</name>
</gene>
<keyword evidence="2" id="KW-0813">Transport</keyword>
<evidence type="ECO:0000256" key="11">
    <source>
        <dbReference type="SAM" id="SignalP"/>
    </source>
</evidence>
<dbReference type="Gene3D" id="2.60.40.10">
    <property type="entry name" value="Immunoglobulins"/>
    <property type="match status" value="1"/>
</dbReference>
<evidence type="ECO:0000313" key="14">
    <source>
        <dbReference type="Proteomes" id="UP001066276"/>
    </source>
</evidence>
<keyword evidence="7" id="KW-0862">Zinc</keyword>
<dbReference type="Proteomes" id="UP001066276">
    <property type="component" value="Chromosome 4_1"/>
</dbReference>
<reference evidence="13" key="1">
    <citation type="journal article" date="2022" name="bioRxiv">
        <title>Sequencing and chromosome-scale assembly of the giantPleurodeles waltlgenome.</title>
        <authorList>
            <person name="Brown T."/>
            <person name="Elewa A."/>
            <person name="Iarovenko S."/>
            <person name="Subramanian E."/>
            <person name="Araus A.J."/>
            <person name="Petzold A."/>
            <person name="Susuki M."/>
            <person name="Suzuki K.-i.T."/>
            <person name="Hayashi T."/>
            <person name="Toyoda A."/>
            <person name="Oliveira C."/>
            <person name="Osipova E."/>
            <person name="Leigh N.D."/>
            <person name="Simon A."/>
            <person name="Yun M.H."/>
        </authorList>
    </citation>
    <scope>NUCLEOTIDE SEQUENCE</scope>
    <source>
        <strain evidence="13">20211129_DDA</strain>
        <tissue evidence="13">Liver</tissue>
    </source>
</reference>
<dbReference type="PANTHER" id="PTHR10579">
    <property type="entry name" value="CALCIUM-ACTIVATED CHLORIDE CHANNEL REGULATOR"/>
    <property type="match status" value="1"/>
</dbReference>
<dbReference type="GO" id="GO:0005229">
    <property type="term" value="F:intracellularly calcium-gated chloride channel activity"/>
    <property type="evidence" value="ECO:0007669"/>
    <property type="project" value="InterPro"/>
</dbReference>
<evidence type="ECO:0000256" key="1">
    <source>
        <dbReference type="ARBA" id="ARBA00006398"/>
    </source>
</evidence>
<dbReference type="InterPro" id="IPR036465">
    <property type="entry name" value="vWFA_dom_sf"/>
</dbReference>
<dbReference type="NCBIfam" id="TIGR00868">
    <property type="entry name" value="hCaCC"/>
    <property type="match status" value="1"/>
</dbReference>
<keyword evidence="10" id="KW-0868">Chloride</keyword>
<proteinExistence type="inferred from homology"/>
<feature type="domain" description="VWFA" evidence="12">
    <location>
        <begin position="305"/>
        <end position="476"/>
    </location>
</feature>
<keyword evidence="4" id="KW-0479">Metal-binding</keyword>
<dbReference type="InterPro" id="IPR013642">
    <property type="entry name" value="CLCA_N"/>
</dbReference>
<comment type="caution">
    <text evidence="13">The sequence shown here is derived from an EMBL/GenBank/DDBJ whole genome shotgun (WGS) entry which is preliminary data.</text>
</comment>
<dbReference type="AlphaFoldDB" id="A0AAV7T5M1"/>
<comment type="similarity">
    <text evidence="1">Belongs to the CLCR family.</text>
</comment>
<keyword evidence="6" id="KW-0378">Hydrolase</keyword>
<evidence type="ECO:0000256" key="2">
    <source>
        <dbReference type="ARBA" id="ARBA00022448"/>
    </source>
</evidence>
<name>A0AAV7T5M1_PLEWA</name>
<protein>
    <recommendedName>
        <fullName evidence="12">VWFA domain-containing protein</fullName>
    </recommendedName>
</protein>
<evidence type="ECO:0000256" key="3">
    <source>
        <dbReference type="ARBA" id="ARBA00022670"/>
    </source>
</evidence>
<keyword evidence="14" id="KW-1185">Reference proteome</keyword>
<keyword evidence="9" id="KW-0325">Glycoprotein</keyword>
<dbReference type="FunFam" id="3.40.50.410:FF:000034">
    <property type="entry name" value="calcium-activated chloride channel regulator 1"/>
    <property type="match status" value="1"/>
</dbReference>
<evidence type="ECO:0000256" key="10">
    <source>
        <dbReference type="ARBA" id="ARBA00023214"/>
    </source>
</evidence>
<dbReference type="Gene3D" id="3.40.50.410">
    <property type="entry name" value="von Willebrand factor, type A domain"/>
    <property type="match status" value="1"/>
</dbReference>
<dbReference type="CDD" id="cd00198">
    <property type="entry name" value="vWFA"/>
    <property type="match status" value="1"/>
</dbReference>
<dbReference type="Pfam" id="PF13519">
    <property type="entry name" value="VWA_2"/>
    <property type="match status" value="1"/>
</dbReference>
<organism evidence="13 14">
    <name type="scientific">Pleurodeles waltl</name>
    <name type="common">Iberian ribbed newt</name>
    <dbReference type="NCBI Taxonomy" id="8319"/>
    <lineage>
        <taxon>Eukaryota</taxon>
        <taxon>Metazoa</taxon>
        <taxon>Chordata</taxon>
        <taxon>Craniata</taxon>
        <taxon>Vertebrata</taxon>
        <taxon>Euteleostomi</taxon>
        <taxon>Amphibia</taxon>
        <taxon>Batrachia</taxon>
        <taxon>Caudata</taxon>
        <taxon>Salamandroidea</taxon>
        <taxon>Salamandridae</taxon>
        <taxon>Pleurodelinae</taxon>
        <taxon>Pleurodeles</taxon>
    </lineage>
</organism>
<evidence type="ECO:0000256" key="6">
    <source>
        <dbReference type="ARBA" id="ARBA00022801"/>
    </source>
</evidence>
<dbReference type="SUPFAM" id="SSF53300">
    <property type="entry name" value="vWA-like"/>
    <property type="match status" value="1"/>
</dbReference>
<feature type="signal peptide" evidence="11">
    <location>
        <begin position="1"/>
        <end position="22"/>
    </location>
</feature>
<keyword evidence="8" id="KW-0482">Metalloprotease</keyword>
<dbReference type="GO" id="GO:0005886">
    <property type="term" value="C:plasma membrane"/>
    <property type="evidence" value="ECO:0007669"/>
    <property type="project" value="TreeGrafter"/>
</dbReference>